<dbReference type="eggNOG" id="COG1162">
    <property type="taxonomic scope" value="Bacteria"/>
</dbReference>
<dbReference type="GO" id="GO:0042274">
    <property type="term" value="P:ribosomal small subunit biogenesis"/>
    <property type="evidence" value="ECO:0007669"/>
    <property type="project" value="UniProtKB-UniRule"/>
</dbReference>
<evidence type="ECO:0000313" key="15">
    <source>
        <dbReference type="Proteomes" id="UP000004892"/>
    </source>
</evidence>
<dbReference type="Gene3D" id="3.40.50.300">
    <property type="entry name" value="P-loop containing nucleotide triphosphate hydrolases"/>
    <property type="match status" value="1"/>
</dbReference>
<evidence type="ECO:0000256" key="10">
    <source>
        <dbReference type="HAMAP-Rule" id="MF_01820"/>
    </source>
</evidence>
<comment type="similarity">
    <text evidence="10">Belongs to the TRAFAC class YlqF/YawG GTPase family. RsgA subfamily.</text>
</comment>
<feature type="region of interest" description="Disordered" evidence="11">
    <location>
        <begin position="1"/>
        <end position="22"/>
    </location>
</feature>
<dbReference type="STRING" id="742817.HMPREF9449_02782"/>
<proteinExistence type="inferred from homology"/>
<dbReference type="Pfam" id="PF03193">
    <property type="entry name" value="RsgA_GTPase"/>
    <property type="match status" value="1"/>
</dbReference>
<keyword evidence="9 10" id="KW-0342">GTP-binding</keyword>
<dbReference type="GO" id="GO:0046872">
    <property type="term" value="F:metal ion binding"/>
    <property type="evidence" value="ECO:0007669"/>
    <property type="project" value="UniProtKB-KW"/>
</dbReference>
<dbReference type="InterPro" id="IPR030378">
    <property type="entry name" value="G_CP_dom"/>
</dbReference>
<keyword evidence="15" id="KW-1185">Reference proteome</keyword>
<keyword evidence="4 10" id="KW-0699">rRNA-binding</keyword>
<dbReference type="CDD" id="cd01854">
    <property type="entry name" value="YjeQ_EngC"/>
    <property type="match status" value="1"/>
</dbReference>
<dbReference type="PROSITE" id="PS50936">
    <property type="entry name" value="ENGC_GTPASE"/>
    <property type="match status" value="1"/>
</dbReference>
<comment type="caution">
    <text evidence="14">The sequence shown here is derived from an EMBL/GenBank/DDBJ whole genome shotgun (WGS) entry which is preliminary data.</text>
</comment>
<feature type="domain" description="CP-type G" evidence="13">
    <location>
        <begin position="238"/>
        <end position="399"/>
    </location>
</feature>
<evidence type="ECO:0000256" key="6">
    <source>
        <dbReference type="ARBA" id="ARBA00022801"/>
    </source>
</evidence>
<feature type="binding site" evidence="10">
    <location>
        <position position="423"/>
    </location>
    <ligand>
        <name>Zn(2+)</name>
        <dbReference type="ChEBI" id="CHEBI:29105"/>
    </ligand>
</feature>
<dbReference type="SUPFAM" id="SSF50249">
    <property type="entry name" value="Nucleic acid-binding proteins"/>
    <property type="match status" value="1"/>
</dbReference>
<dbReference type="InterPro" id="IPR004881">
    <property type="entry name" value="Ribosome_biogen_GTPase_RsgA"/>
</dbReference>
<dbReference type="HAMAP" id="MF_01820">
    <property type="entry name" value="GTPase_RsgA"/>
    <property type="match status" value="1"/>
</dbReference>
<dbReference type="Proteomes" id="UP000004892">
    <property type="component" value="Unassembled WGS sequence"/>
</dbReference>
<dbReference type="HOGENOM" id="CLU_033617_2_1_10"/>
<feature type="binding site" evidence="10">
    <location>
        <position position="430"/>
    </location>
    <ligand>
        <name>Zn(2+)</name>
        <dbReference type="ChEBI" id="CHEBI:29105"/>
    </ligand>
</feature>
<dbReference type="EC" id="3.6.1.-" evidence="10"/>
<dbReference type="PATRIC" id="fig|742817.3.peg.2973"/>
<dbReference type="Pfam" id="PF16745">
    <property type="entry name" value="RsgA_N"/>
    <property type="match status" value="1"/>
</dbReference>
<feature type="binding site" evidence="10">
    <location>
        <position position="428"/>
    </location>
    <ligand>
        <name>Zn(2+)</name>
        <dbReference type="ChEBI" id="CHEBI:29105"/>
    </ligand>
</feature>
<dbReference type="GO" id="GO:0005737">
    <property type="term" value="C:cytoplasm"/>
    <property type="evidence" value="ECO:0007669"/>
    <property type="project" value="UniProtKB-SubCell"/>
</dbReference>
<dbReference type="Gene3D" id="2.40.50.140">
    <property type="entry name" value="Nucleic acid-binding proteins"/>
    <property type="match status" value="1"/>
</dbReference>
<evidence type="ECO:0000259" key="13">
    <source>
        <dbReference type="PROSITE" id="PS51721"/>
    </source>
</evidence>
<keyword evidence="7 10" id="KW-0862">Zinc</keyword>
<dbReference type="InterPro" id="IPR010914">
    <property type="entry name" value="RsgA_GTPase_dom"/>
</dbReference>
<sequence length="467" mass="52821">MRADERKKVVNKGFRGKRTARTQPSETGVRLCFRLPVSLEFVDNYTPNGFSPQRYHMLVMQTTEGNPSGRISSDIQPSGITGRARPAAIGTSPLEIVFHIPSCSIPDFLTKIKNNVVLPSNRYYPSCSSFRFHLQDSVIISAQSSKIYFKSLTFVNHKAIGMEKGVVIKSTGNNYLVRKENGEFAECRIRGKFRLQGFRTTNPIAVGDRVEFEKSNEGYVITHIEERHNYIIRKSTNLSKESHIIASNVDQALLIATINYPETSTVFIDRFLATTEAYNIPALILFNKADLYQEEDRMKLNYYTDIYTRIGYTCLTVSAVTGENINVLKRILKDKTSVFSGISGVGKSTLINYIEPGLHLKTAFISEAHNAGKHTTTFAEMFPLTKGGFIIDTPGLRSFGMIDMKKEEISHFFPEIFRTSAKCRFYNCTHIHEPGCAVIEALQNGEISDSRYWSYLSMMEESGEKYR</sequence>
<dbReference type="PANTHER" id="PTHR32120">
    <property type="entry name" value="SMALL RIBOSOMAL SUBUNIT BIOGENESIS GTPASE RSGA"/>
    <property type="match status" value="1"/>
</dbReference>
<feature type="binding site" evidence="10">
    <location>
        <position position="436"/>
    </location>
    <ligand>
        <name>Zn(2+)</name>
        <dbReference type="ChEBI" id="CHEBI:29105"/>
    </ligand>
</feature>
<feature type="binding site" evidence="10">
    <location>
        <begin position="341"/>
        <end position="349"/>
    </location>
    <ligand>
        <name>GTP</name>
        <dbReference type="ChEBI" id="CHEBI:37565"/>
    </ligand>
</feature>
<dbReference type="CDD" id="cd04466">
    <property type="entry name" value="S1_YloQ_GTPase"/>
    <property type="match status" value="1"/>
</dbReference>
<keyword evidence="8 10" id="KW-0694">RNA-binding</keyword>
<comment type="subunit">
    <text evidence="10">Monomer. Associates with 30S ribosomal subunit, binds 16S rRNA.</text>
</comment>
<keyword evidence="1 10" id="KW-0963">Cytoplasm</keyword>
<reference evidence="14 15" key="1">
    <citation type="submission" date="2012-01" db="EMBL/GenBank/DDBJ databases">
        <title>The Genome Sequence of Odoribacter laneus YIT 12061.</title>
        <authorList>
            <consortium name="The Broad Institute Genome Sequencing Platform"/>
            <person name="Earl A."/>
            <person name="Ward D."/>
            <person name="Feldgarden M."/>
            <person name="Gevers D."/>
            <person name="Morotomi M."/>
            <person name="Young S.K."/>
            <person name="Zeng Q."/>
            <person name="Gargeya S."/>
            <person name="Fitzgerald M."/>
            <person name="Haas B."/>
            <person name="Abouelleil A."/>
            <person name="Alvarado L."/>
            <person name="Arachchi H.M."/>
            <person name="Berlin A."/>
            <person name="Chapman S.B."/>
            <person name="Gearin G."/>
            <person name="Goldberg J."/>
            <person name="Griggs A."/>
            <person name="Gujja S."/>
            <person name="Hansen M."/>
            <person name="Heiman D."/>
            <person name="Howarth C."/>
            <person name="Larimer J."/>
            <person name="Lui A."/>
            <person name="MacDonald P.J.P."/>
            <person name="McCowen C."/>
            <person name="Montmayeur A."/>
            <person name="Murphy C."/>
            <person name="Neiman D."/>
            <person name="Pearson M."/>
            <person name="Priest M."/>
            <person name="Roberts A."/>
            <person name="Saif S."/>
            <person name="Shea T."/>
            <person name="Sisk P."/>
            <person name="Stolte C."/>
            <person name="Sykes S."/>
            <person name="Wortman J."/>
            <person name="Nusbaum C."/>
            <person name="Birren B."/>
        </authorList>
    </citation>
    <scope>NUCLEOTIDE SEQUENCE [LARGE SCALE GENOMIC DNA]</scope>
    <source>
        <strain evidence="14 15">YIT 12061</strain>
    </source>
</reference>
<comment type="cofactor">
    <cofactor evidence="10">
        <name>Zn(2+)</name>
        <dbReference type="ChEBI" id="CHEBI:29105"/>
    </cofactor>
    <text evidence="10">Binds 1 zinc ion per subunit.</text>
</comment>
<evidence type="ECO:0000256" key="9">
    <source>
        <dbReference type="ARBA" id="ARBA00023134"/>
    </source>
</evidence>
<dbReference type="GO" id="GO:0005525">
    <property type="term" value="F:GTP binding"/>
    <property type="evidence" value="ECO:0007669"/>
    <property type="project" value="UniProtKB-UniRule"/>
</dbReference>
<evidence type="ECO:0000256" key="5">
    <source>
        <dbReference type="ARBA" id="ARBA00022741"/>
    </source>
</evidence>
<protein>
    <recommendedName>
        <fullName evidence="10">Small ribosomal subunit biogenesis GTPase RsgA</fullName>
        <ecNumber evidence="10">3.6.1.-</ecNumber>
    </recommendedName>
</protein>
<dbReference type="InterPro" id="IPR027417">
    <property type="entry name" value="P-loop_NTPase"/>
</dbReference>
<gene>
    <name evidence="10" type="primary">rsgA</name>
    <name evidence="14" type="ORF">HMPREF9449_02782</name>
</gene>
<evidence type="ECO:0000256" key="3">
    <source>
        <dbReference type="ARBA" id="ARBA00022723"/>
    </source>
</evidence>
<keyword evidence="3 10" id="KW-0479">Metal-binding</keyword>
<evidence type="ECO:0000256" key="1">
    <source>
        <dbReference type="ARBA" id="ARBA00022490"/>
    </source>
</evidence>
<evidence type="ECO:0000259" key="12">
    <source>
        <dbReference type="PROSITE" id="PS50936"/>
    </source>
</evidence>
<dbReference type="PROSITE" id="PS51721">
    <property type="entry name" value="G_CP"/>
    <property type="match status" value="1"/>
</dbReference>
<dbReference type="GO" id="GO:0019843">
    <property type="term" value="F:rRNA binding"/>
    <property type="evidence" value="ECO:0007669"/>
    <property type="project" value="UniProtKB-KW"/>
</dbReference>
<dbReference type="InterPro" id="IPR031944">
    <property type="entry name" value="RsgA_N"/>
</dbReference>
<dbReference type="InterPro" id="IPR012340">
    <property type="entry name" value="NA-bd_OB-fold"/>
</dbReference>
<dbReference type="NCBIfam" id="TIGR00157">
    <property type="entry name" value="ribosome small subunit-dependent GTPase A"/>
    <property type="match status" value="1"/>
</dbReference>
<evidence type="ECO:0000256" key="11">
    <source>
        <dbReference type="SAM" id="MobiDB-lite"/>
    </source>
</evidence>
<comment type="function">
    <text evidence="10">One of several proteins that assist in the late maturation steps of the functional core of the 30S ribosomal subunit. Helps release RbfA from mature subunits. May play a role in the assembly of ribosomal proteins into the subunit. Circularly permuted GTPase that catalyzes slow GTP hydrolysis, GTPase activity is stimulated by the 30S ribosomal subunit.</text>
</comment>
<feature type="domain" description="EngC GTPase" evidence="12">
    <location>
        <begin position="247"/>
        <end position="397"/>
    </location>
</feature>
<comment type="subcellular location">
    <subcellularLocation>
        <location evidence="10">Cytoplasm</location>
    </subcellularLocation>
</comment>
<organism evidence="14 15">
    <name type="scientific">Odoribacter laneus YIT 12061</name>
    <dbReference type="NCBI Taxonomy" id="742817"/>
    <lineage>
        <taxon>Bacteria</taxon>
        <taxon>Pseudomonadati</taxon>
        <taxon>Bacteroidota</taxon>
        <taxon>Bacteroidia</taxon>
        <taxon>Bacteroidales</taxon>
        <taxon>Odoribacteraceae</taxon>
        <taxon>Odoribacter</taxon>
    </lineage>
</organism>
<evidence type="ECO:0000256" key="7">
    <source>
        <dbReference type="ARBA" id="ARBA00022833"/>
    </source>
</evidence>
<dbReference type="AlphaFoldDB" id="H1DKJ6"/>
<dbReference type="PANTHER" id="PTHR32120:SF11">
    <property type="entry name" value="SMALL RIBOSOMAL SUBUNIT BIOGENESIS GTPASE RSGA 1, MITOCHONDRIAL-RELATED"/>
    <property type="match status" value="1"/>
</dbReference>
<keyword evidence="2 10" id="KW-0690">Ribosome biogenesis</keyword>
<dbReference type="EMBL" id="ADMC01000030">
    <property type="protein sequence ID" value="EHP45489.1"/>
    <property type="molecule type" value="Genomic_DNA"/>
</dbReference>
<dbReference type="Gene3D" id="1.10.40.50">
    <property type="entry name" value="Probable gtpase engc, domain 3"/>
    <property type="match status" value="1"/>
</dbReference>
<accession>H1DKJ6</accession>
<keyword evidence="5 10" id="KW-0547">Nucleotide-binding</keyword>
<dbReference type="GO" id="GO:0003924">
    <property type="term" value="F:GTPase activity"/>
    <property type="evidence" value="ECO:0007669"/>
    <property type="project" value="UniProtKB-UniRule"/>
</dbReference>
<evidence type="ECO:0000256" key="4">
    <source>
        <dbReference type="ARBA" id="ARBA00022730"/>
    </source>
</evidence>
<feature type="binding site" evidence="10">
    <location>
        <begin position="287"/>
        <end position="290"/>
    </location>
    <ligand>
        <name>GTP</name>
        <dbReference type="ChEBI" id="CHEBI:37565"/>
    </ligand>
</feature>
<keyword evidence="6 10" id="KW-0378">Hydrolase</keyword>
<evidence type="ECO:0000313" key="14">
    <source>
        <dbReference type="EMBL" id="EHP45489.1"/>
    </source>
</evidence>
<evidence type="ECO:0000256" key="8">
    <source>
        <dbReference type="ARBA" id="ARBA00022884"/>
    </source>
</evidence>
<dbReference type="SUPFAM" id="SSF52540">
    <property type="entry name" value="P-loop containing nucleoside triphosphate hydrolases"/>
    <property type="match status" value="1"/>
</dbReference>
<evidence type="ECO:0000256" key="2">
    <source>
        <dbReference type="ARBA" id="ARBA00022517"/>
    </source>
</evidence>
<name>H1DKJ6_9BACT</name>